<evidence type="ECO:0000313" key="4">
    <source>
        <dbReference type="EMBL" id="MFA1612258.1"/>
    </source>
</evidence>
<sequence>MRVSDVCSRNVVTVDVDATLAVAVERMLDADVGSAVVTDDGAPGGIVTKSDVLRASHRTDEPLSCIPVRSAASAPLVTIGPEASARRAAEQLHEHGVHRLVVVDGIDVVGIISTTDLIRNYGGIRSDARERADAEYDWLTREDVR</sequence>
<dbReference type="InterPro" id="IPR000644">
    <property type="entry name" value="CBS_dom"/>
</dbReference>
<dbReference type="Proteomes" id="UP001570511">
    <property type="component" value="Unassembled WGS sequence"/>
</dbReference>
<dbReference type="PANTHER" id="PTHR43080">
    <property type="entry name" value="CBS DOMAIN-CONTAINING PROTEIN CBSX3, MITOCHONDRIAL"/>
    <property type="match status" value="1"/>
</dbReference>
<accession>A0ABD5MH29</accession>
<reference evidence="4 5" key="1">
    <citation type="submission" date="2024-08" db="EMBL/GenBank/DDBJ databases">
        <title>Halobellus sp. MBLA0158 whole genome sequence.</title>
        <authorList>
            <person name="Hwang C.Y."/>
            <person name="Cho E.-S."/>
            <person name="Seo M.-J."/>
        </authorList>
    </citation>
    <scope>NUCLEOTIDE SEQUENCE [LARGE SCALE GENOMIC DNA]</scope>
    <source>
        <strain evidence="4 5">MBLA0158</strain>
    </source>
</reference>
<dbReference type="Gene3D" id="3.10.580.10">
    <property type="entry name" value="CBS-domain"/>
    <property type="match status" value="1"/>
</dbReference>
<feature type="domain" description="CBS" evidence="3">
    <location>
        <begin position="7"/>
        <end position="63"/>
    </location>
</feature>
<dbReference type="SUPFAM" id="SSF54631">
    <property type="entry name" value="CBS-domain pair"/>
    <property type="match status" value="1"/>
</dbReference>
<dbReference type="RefSeq" id="WP_372391054.1">
    <property type="nucleotide sequence ID" value="NZ_JBGNYA010000001.1"/>
</dbReference>
<evidence type="ECO:0000256" key="2">
    <source>
        <dbReference type="PROSITE-ProRule" id="PRU00703"/>
    </source>
</evidence>
<dbReference type="AlphaFoldDB" id="A0ABD5MH29"/>
<keyword evidence="5" id="KW-1185">Reference proteome</keyword>
<dbReference type="InterPro" id="IPR051257">
    <property type="entry name" value="Diverse_CBS-Domain"/>
</dbReference>
<protein>
    <submittedName>
        <fullName evidence="4">CBS domain-containing protein</fullName>
    </submittedName>
</protein>
<keyword evidence="1 2" id="KW-0129">CBS domain</keyword>
<dbReference type="EMBL" id="JBGNYA010000001">
    <property type="protein sequence ID" value="MFA1612258.1"/>
    <property type="molecule type" value="Genomic_DNA"/>
</dbReference>
<dbReference type="PROSITE" id="PS51371">
    <property type="entry name" value="CBS"/>
    <property type="match status" value="2"/>
</dbReference>
<dbReference type="Pfam" id="PF00571">
    <property type="entry name" value="CBS"/>
    <property type="match status" value="2"/>
</dbReference>
<evidence type="ECO:0000259" key="3">
    <source>
        <dbReference type="PROSITE" id="PS51371"/>
    </source>
</evidence>
<dbReference type="PANTHER" id="PTHR43080:SF2">
    <property type="entry name" value="CBS DOMAIN-CONTAINING PROTEIN"/>
    <property type="match status" value="1"/>
</dbReference>
<gene>
    <name evidence="4" type="ORF">OS889_14770</name>
</gene>
<evidence type="ECO:0000313" key="5">
    <source>
        <dbReference type="Proteomes" id="UP001570511"/>
    </source>
</evidence>
<dbReference type="SMART" id="SM00116">
    <property type="entry name" value="CBS"/>
    <property type="match status" value="2"/>
</dbReference>
<name>A0ABD5MH29_9EURY</name>
<proteinExistence type="predicted"/>
<feature type="domain" description="CBS" evidence="3">
    <location>
        <begin position="72"/>
        <end position="129"/>
    </location>
</feature>
<organism evidence="4 5">
    <name type="scientific">Halobellus rubicundus</name>
    <dbReference type="NCBI Taxonomy" id="2996466"/>
    <lineage>
        <taxon>Archaea</taxon>
        <taxon>Methanobacteriati</taxon>
        <taxon>Methanobacteriota</taxon>
        <taxon>Stenosarchaea group</taxon>
        <taxon>Halobacteria</taxon>
        <taxon>Halobacteriales</taxon>
        <taxon>Haloferacaceae</taxon>
        <taxon>Halobellus</taxon>
    </lineage>
</organism>
<dbReference type="InterPro" id="IPR046342">
    <property type="entry name" value="CBS_dom_sf"/>
</dbReference>
<evidence type="ECO:0000256" key="1">
    <source>
        <dbReference type="ARBA" id="ARBA00023122"/>
    </source>
</evidence>
<comment type="caution">
    <text evidence="4">The sequence shown here is derived from an EMBL/GenBank/DDBJ whole genome shotgun (WGS) entry which is preliminary data.</text>
</comment>